<dbReference type="Pfam" id="PF00931">
    <property type="entry name" value="NB-ARC"/>
    <property type="match status" value="1"/>
</dbReference>
<dbReference type="InterPro" id="IPR019734">
    <property type="entry name" value="TPR_rpt"/>
</dbReference>
<evidence type="ECO:0000256" key="5">
    <source>
        <dbReference type="SAM" id="Phobius"/>
    </source>
</evidence>
<comment type="caution">
    <text evidence="7">The sequence shown here is derived from an EMBL/GenBank/DDBJ whole genome shotgun (WGS) entry which is preliminary data.</text>
</comment>
<evidence type="ECO:0000313" key="8">
    <source>
        <dbReference type="Proteomes" id="UP000664414"/>
    </source>
</evidence>
<dbReference type="Gene3D" id="3.40.50.300">
    <property type="entry name" value="P-loop containing nucleotide triphosphate hydrolases"/>
    <property type="match status" value="1"/>
</dbReference>
<keyword evidence="5" id="KW-1133">Transmembrane helix</keyword>
<keyword evidence="4" id="KW-0175">Coiled coil</keyword>
<keyword evidence="1" id="KW-0677">Repeat</keyword>
<feature type="domain" description="HTH luxR-type" evidence="6">
    <location>
        <begin position="18"/>
        <end position="83"/>
    </location>
</feature>
<keyword evidence="2 3" id="KW-0802">TPR repeat</keyword>
<reference evidence="7" key="1">
    <citation type="submission" date="2021-02" db="EMBL/GenBank/DDBJ databases">
        <title>Thiocyanate and organic carbon inputs drive convergent selection for specific autotrophic Afipia and Thiobacillus strains within complex microbiomes.</title>
        <authorList>
            <person name="Huddy R.J."/>
            <person name="Sachdeva R."/>
            <person name="Kadzinga F."/>
            <person name="Kantor R.S."/>
            <person name="Harrison S.T.L."/>
            <person name="Banfield J.F."/>
        </authorList>
    </citation>
    <scope>NUCLEOTIDE SEQUENCE</scope>
    <source>
        <strain evidence="7">SCN18_10_11_15_R4_P_38_20</strain>
    </source>
</reference>
<keyword evidence="5" id="KW-0812">Transmembrane</keyword>
<dbReference type="GO" id="GO:0003677">
    <property type="term" value="F:DNA binding"/>
    <property type="evidence" value="ECO:0007669"/>
    <property type="project" value="InterPro"/>
</dbReference>
<evidence type="ECO:0000256" key="3">
    <source>
        <dbReference type="PROSITE-ProRule" id="PRU00339"/>
    </source>
</evidence>
<dbReference type="SMART" id="SM00421">
    <property type="entry name" value="HTH_LUXR"/>
    <property type="match status" value="1"/>
</dbReference>
<dbReference type="GO" id="GO:0006355">
    <property type="term" value="P:regulation of DNA-templated transcription"/>
    <property type="evidence" value="ECO:0007669"/>
    <property type="project" value="InterPro"/>
</dbReference>
<dbReference type="PROSITE" id="PS50043">
    <property type="entry name" value="HTH_LUXR_2"/>
    <property type="match status" value="1"/>
</dbReference>
<dbReference type="GO" id="GO:0043531">
    <property type="term" value="F:ADP binding"/>
    <property type="evidence" value="ECO:0007669"/>
    <property type="project" value="InterPro"/>
</dbReference>
<feature type="repeat" description="TPR" evidence="3">
    <location>
        <begin position="1000"/>
        <end position="1033"/>
    </location>
</feature>
<proteinExistence type="predicted"/>
<accession>A0A8J7PTN3</accession>
<dbReference type="AlphaFoldDB" id="A0A8J7PTN3"/>
<dbReference type="InterPro" id="IPR011990">
    <property type="entry name" value="TPR-like_helical_dom_sf"/>
</dbReference>
<dbReference type="PANTHER" id="PTHR45641:SF19">
    <property type="entry name" value="NEPHROCYSTIN-3"/>
    <property type="match status" value="1"/>
</dbReference>
<dbReference type="SUPFAM" id="SSF48452">
    <property type="entry name" value="TPR-like"/>
    <property type="match status" value="2"/>
</dbReference>
<dbReference type="EMBL" id="JAFKGL010000033">
    <property type="protein sequence ID" value="MBN9413679.1"/>
    <property type="molecule type" value="Genomic_DNA"/>
</dbReference>
<evidence type="ECO:0000256" key="1">
    <source>
        <dbReference type="ARBA" id="ARBA00022737"/>
    </source>
</evidence>
<dbReference type="Gene3D" id="1.10.10.10">
    <property type="entry name" value="Winged helix-like DNA-binding domain superfamily/Winged helix DNA-binding domain"/>
    <property type="match status" value="1"/>
</dbReference>
<dbReference type="Proteomes" id="UP000664414">
    <property type="component" value="Unassembled WGS sequence"/>
</dbReference>
<dbReference type="CDD" id="cd06170">
    <property type="entry name" value="LuxR_C_like"/>
    <property type="match status" value="1"/>
</dbReference>
<dbReference type="Pfam" id="PF13181">
    <property type="entry name" value="TPR_8"/>
    <property type="match status" value="1"/>
</dbReference>
<organism evidence="7 8">
    <name type="scientific">Candidatus Paracaedimonas acanthamoebae</name>
    <dbReference type="NCBI Taxonomy" id="244581"/>
    <lineage>
        <taxon>Bacteria</taxon>
        <taxon>Pseudomonadati</taxon>
        <taxon>Pseudomonadota</taxon>
        <taxon>Alphaproteobacteria</taxon>
        <taxon>Holosporales</taxon>
        <taxon>Caedimonadaceae</taxon>
        <taxon>Candidatus Paracaedimonas</taxon>
    </lineage>
</organism>
<gene>
    <name evidence="7" type="ORF">J0H12_07165</name>
</gene>
<dbReference type="PANTHER" id="PTHR45641">
    <property type="entry name" value="TETRATRICOPEPTIDE REPEAT PROTEIN (AFU_ORTHOLOGUE AFUA_6G03870)"/>
    <property type="match status" value="1"/>
</dbReference>
<dbReference type="PRINTS" id="PR00038">
    <property type="entry name" value="HTHLUXR"/>
</dbReference>
<feature type="transmembrane region" description="Helical" evidence="5">
    <location>
        <begin position="271"/>
        <end position="293"/>
    </location>
</feature>
<evidence type="ECO:0000313" key="7">
    <source>
        <dbReference type="EMBL" id="MBN9413679.1"/>
    </source>
</evidence>
<dbReference type="Gene3D" id="1.25.40.10">
    <property type="entry name" value="Tetratricopeptide repeat domain"/>
    <property type="match status" value="3"/>
</dbReference>
<sequence length="1102" mass="128896">MLDKITIHSGNFEKPNFKVINGIKFSAREIDVIACLLQGRPLKTIASLLTISLKTAENHSRNIMQKIGCNSRDGIINHIENSGTFNKFRQHYECLSLEAQFKKSLAHIQSELKSKESNCTILLGDKIPLFFKETLKKHLEFLGFKLTFNKEPLRYLSSQLSKKFSSPQVILLFPEEILKLKNTPLYKELRQQKSFIIVEIQEEFTHSESNLETTYYLAFLKLLARLSPEIDVESYKETLKKKFYSLDFSHATPIYSKENIKLENELPYSKLTYYFFISLIALLFLGITGYKFYDKKPELDETIHSELTLPAKNVFLERPDLIKRIHENLKEVQGITTIALVGSGGAGKTILARSYANTYLHSVTWEINAETHVSLLTSFENLALALCTTENEKKIIKNLREIKDVQEREKTLSSFIKRHLKEHPNWLLIFDNVEEFPDIQAYFPHDSHVWGPGKIILTSRDENIQNHTSINHTIYIDELSAIEKEQLFSQIMEINFKGKQKEQVNSFLIHIPPFPLDISVTAYYLKATNITYEQYLENLNQHNQEFMNLQKDILKNANEYTKTRYEIISMSIQKLIETNKDFSDLLLLISLMDSQNIPRELLDNYKNKATIDKFIYHLKKYSLLLNTEIANTFSLHRSTQEIMLHCLKTSLKLGPNNQILEAILSNFERFLSEATEHENYEKMKILISHAESLLKHASLFNKLGVAKLRGTLGYLYYLLADFEYARTLLEKNFNFLSKYKEYQNSNILARTSTYLGIFHWGFGHFKESLFLLEGSEKSYLKNHVYDYWGLARNLLYLGMVYWDIHQREKARIFFEKALNIYNRYLPNHYLDKAFTLSYLGTTYISTDLKKTKEYLDKSIDLLKKNFKENHVKYAWVLSDLGIYYSTIGEYQKAVDLDKQVLKIYKEHYPENSTNVAWALRNLGSHYCYLGEFKKSKDMLKKSFMIFKNSMGENNVKTKYILHLLGIVHLKMGDTKKAKKIFEDCYLYYKKENGNNNLHAVHALKNLGRSYIIEGDFQKAEFHLKKALELYKNNHSFYSEDVFEALYELYSQKSKSSKGKQKVVYKQQAIEYLKQALKILKDNYPKTSPHLTRIQEKLTEVDS</sequence>
<name>A0A8J7PTN3_9PROT</name>
<dbReference type="SMART" id="SM00028">
    <property type="entry name" value="TPR"/>
    <property type="match status" value="6"/>
</dbReference>
<keyword evidence="5" id="KW-0472">Membrane</keyword>
<dbReference type="InterPro" id="IPR027417">
    <property type="entry name" value="P-loop_NTPase"/>
</dbReference>
<evidence type="ECO:0000256" key="4">
    <source>
        <dbReference type="SAM" id="Coils"/>
    </source>
</evidence>
<dbReference type="PROSITE" id="PS50005">
    <property type="entry name" value="TPR"/>
    <property type="match status" value="3"/>
</dbReference>
<dbReference type="InterPro" id="IPR000792">
    <property type="entry name" value="Tscrpt_reg_LuxR_C"/>
</dbReference>
<protein>
    <submittedName>
        <fullName evidence="7">Tetratricopeptide repeat protein</fullName>
    </submittedName>
</protein>
<dbReference type="SUPFAM" id="SSF52540">
    <property type="entry name" value="P-loop containing nucleoside triphosphate hydrolases"/>
    <property type="match status" value="1"/>
</dbReference>
<dbReference type="InterPro" id="IPR016032">
    <property type="entry name" value="Sig_transdc_resp-reg_C-effctor"/>
</dbReference>
<feature type="repeat" description="TPR" evidence="3">
    <location>
        <begin position="791"/>
        <end position="824"/>
    </location>
</feature>
<feature type="repeat" description="TPR" evidence="3">
    <location>
        <begin position="874"/>
        <end position="907"/>
    </location>
</feature>
<dbReference type="Pfam" id="PF00196">
    <property type="entry name" value="GerE"/>
    <property type="match status" value="1"/>
</dbReference>
<dbReference type="Pfam" id="PF13424">
    <property type="entry name" value="TPR_12"/>
    <property type="match status" value="2"/>
</dbReference>
<dbReference type="SUPFAM" id="SSF46894">
    <property type="entry name" value="C-terminal effector domain of the bipartite response regulators"/>
    <property type="match status" value="1"/>
</dbReference>
<evidence type="ECO:0000256" key="2">
    <source>
        <dbReference type="ARBA" id="ARBA00022803"/>
    </source>
</evidence>
<evidence type="ECO:0000259" key="6">
    <source>
        <dbReference type="PROSITE" id="PS50043"/>
    </source>
</evidence>
<dbReference type="InterPro" id="IPR002182">
    <property type="entry name" value="NB-ARC"/>
</dbReference>
<feature type="coiled-coil region" evidence="4">
    <location>
        <begin position="525"/>
        <end position="552"/>
    </location>
</feature>
<dbReference type="InterPro" id="IPR036388">
    <property type="entry name" value="WH-like_DNA-bd_sf"/>
</dbReference>